<feature type="compositionally biased region" description="Low complexity" evidence="1">
    <location>
        <begin position="184"/>
        <end position="230"/>
    </location>
</feature>
<keyword evidence="2" id="KW-1133">Transmembrane helix</keyword>
<feature type="compositionally biased region" description="Pro residues" evidence="1">
    <location>
        <begin position="152"/>
        <end position="163"/>
    </location>
</feature>
<dbReference type="KEGG" id="stri:C7M71_007655"/>
<gene>
    <name evidence="3" type="ORF">C7M71_007655</name>
</gene>
<keyword evidence="2" id="KW-0472">Membrane</keyword>
<accession>A0A345SUC9</accession>
<dbReference type="Proteomes" id="UP000249340">
    <property type="component" value="Chromosome"/>
</dbReference>
<evidence type="ECO:0000256" key="2">
    <source>
        <dbReference type="SAM" id="Phobius"/>
    </source>
</evidence>
<organism evidence="3 4">
    <name type="scientific">Peterkaempfera bronchialis</name>
    <dbReference type="NCBI Taxonomy" id="2126346"/>
    <lineage>
        <taxon>Bacteria</taxon>
        <taxon>Bacillati</taxon>
        <taxon>Actinomycetota</taxon>
        <taxon>Actinomycetes</taxon>
        <taxon>Kitasatosporales</taxon>
        <taxon>Streptomycetaceae</taxon>
        <taxon>Peterkaempfera</taxon>
    </lineage>
</organism>
<feature type="compositionally biased region" description="Pro residues" evidence="1">
    <location>
        <begin position="238"/>
        <end position="250"/>
    </location>
</feature>
<proteinExistence type="predicted"/>
<evidence type="ECO:0000256" key="1">
    <source>
        <dbReference type="SAM" id="MobiDB-lite"/>
    </source>
</evidence>
<name>A0A345SUC9_9ACTN</name>
<feature type="transmembrane region" description="Helical" evidence="2">
    <location>
        <begin position="48"/>
        <end position="70"/>
    </location>
</feature>
<reference evidence="4" key="1">
    <citation type="submission" date="2018-07" db="EMBL/GenBank/DDBJ databases">
        <title>Streptacidiphilus bronchialis DSM 106435 chromosome.</title>
        <authorList>
            <person name="Batra D."/>
            <person name="Gulvik C.A."/>
        </authorList>
    </citation>
    <scope>NUCLEOTIDE SEQUENCE [LARGE SCALE GENOMIC DNA]</scope>
    <source>
        <strain evidence="4">DSM 106435</strain>
    </source>
</reference>
<feature type="region of interest" description="Disordered" evidence="1">
    <location>
        <begin position="152"/>
        <end position="252"/>
    </location>
</feature>
<feature type="transmembrane region" description="Helical" evidence="2">
    <location>
        <begin position="120"/>
        <end position="141"/>
    </location>
</feature>
<dbReference type="OrthoDB" id="5079801at2"/>
<evidence type="ECO:0000313" key="3">
    <source>
        <dbReference type="EMBL" id="AXI77334.1"/>
    </source>
</evidence>
<feature type="compositionally biased region" description="Gly residues" evidence="1">
    <location>
        <begin position="164"/>
        <end position="183"/>
    </location>
</feature>
<feature type="transmembrane region" description="Helical" evidence="2">
    <location>
        <begin position="91"/>
        <end position="108"/>
    </location>
</feature>
<protein>
    <submittedName>
        <fullName evidence="3">Uncharacterized protein</fullName>
    </submittedName>
</protein>
<keyword evidence="4" id="KW-1185">Reference proteome</keyword>
<keyword evidence="2" id="KW-0812">Transmembrane</keyword>
<dbReference type="RefSeq" id="WP_111493741.1">
    <property type="nucleotide sequence ID" value="NZ_CP031264.1"/>
</dbReference>
<evidence type="ECO:0000313" key="4">
    <source>
        <dbReference type="Proteomes" id="UP000249340"/>
    </source>
</evidence>
<sequence length="319" mass="32237">MNLRSLTRGDAAVAVGALLLLISSFLPLYALSTECVGSGCSQSSWHGAFLLHLASVVLAGVAGGALVLYARFQQGEAARSRQIAGLRLDQWGTALAVFATWSALWSLFTSTGEVLERGFGAYLALLSAVILAGGAVATPLVPALQAKLLPDPPAAPAPQPGGYPGPQQGGYLGGPQQGGGYGYPGAQQPGVQQPGVQQPGVQQPGAPQPGGAQAWGAPQPGPGVQQPQGASFGGPAGAPVPAPAPTPAAPPVQDFSPFWFAVPSPRPLAPEDNPVGPPIGELTPGTWFLAVEQRGAALLTRLPDGRHGLLTDTSGIERG</sequence>
<dbReference type="EMBL" id="CP031264">
    <property type="protein sequence ID" value="AXI77334.1"/>
    <property type="molecule type" value="Genomic_DNA"/>
</dbReference>
<dbReference type="AlphaFoldDB" id="A0A345SUC9"/>